<keyword evidence="2" id="KW-0328">Glycosyltransferase</keyword>
<dbReference type="PANTHER" id="PTHR43707">
    <property type="entry name" value="HISTIDYL-TRNA SYNTHETASE"/>
    <property type="match status" value="1"/>
</dbReference>
<evidence type="ECO:0000313" key="2">
    <source>
        <dbReference type="EMBL" id="MDT0576173.1"/>
    </source>
</evidence>
<dbReference type="GO" id="GO:0016757">
    <property type="term" value="F:glycosyltransferase activity"/>
    <property type="evidence" value="ECO:0007669"/>
    <property type="project" value="UniProtKB-KW"/>
</dbReference>
<evidence type="ECO:0000259" key="1">
    <source>
        <dbReference type="Pfam" id="PF13393"/>
    </source>
</evidence>
<comment type="caution">
    <text evidence="2">The sequence shown here is derived from an EMBL/GenBank/DDBJ whole genome shotgun (WGS) entry which is preliminary data.</text>
</comment>
<dbReference type="RefSeq" id="WP_311340742.1">
    <property type="nucleotide sequence ID" value="NZ_JAVRHS010000005.1"/>
</dbReference>
<reference evidence="2 3" key="1">
    <citation type="submission" date="2023-09" db="EMBL/GenBank/DDBJ databases">
        <authorList>
            <person name="Rey-Velasco X."/>
        </authorList>
    </citation>
    <scope>NUCLEOTIDE SEQUENCE [LARGE SCALE GENOMIC DNA]</scope>
    <source>
        <strain evidence="2 3">F390</strain>
    </source>
</reference>
<protein>
    <submittedName>
        <fullName evidence="2">ATP phosphoribosyltransferase regulatory subunit</fullName>
    </submittedName>
</protein>
<dbReference type="InterPro" id="IPR045864">
    <property type="entry name" value="aa-tRNA-synth_II/BPL/LPL"/>
</dbReference>
<keyword evidence="3" id="KW-1185">Reference proteome</keyword>
<dbReference type="PANTHER" id="PTHR43707:SF1">
    <property type="entry name" value="HISTIDINE--TRNA LIGASE, MITOCHONDRIAL-RELATED"/>
    <property type="match status" value="1"/>
</dbReference>
<name>A0ABU2ZHT7_9SPHN</name>
<feature type="domain" description="Class II Histidinyl-tRNA synthetase (HisRS)-like catalytic core" evidence="1">
    <location>
        <begin position="17"/>
        <end position="316"/>
    </location>
</feature>
<gene>
    <name evidence="2" type="ORF">RM533_08240</name>
</gene>
<keyword evidence="2" id="KW-0808">Transferase</keyword>
<dbReference type="EMBL" id="JAVRHS010000005">
    <property type="protein sequence ID" value="MDT0576173.1"/>
    <property type="molecule type" value="Genomic_DNA"/>
</dbReference>
<proteinExistence type="predicted"/>
<dbReference type="Pfam" id="PF13393">
    <property type="entry name" value="tRNA-synt_His"/>
    <property type="match status" value="1"/>
</dbReference>
<dbReference type="Gene3D" id="3.30.930.10">
    <property type="entry name" value="Bira Bifunctional Protein, Domain 2"/>
    <property type="match status" value="1"/>
</dbReference>
<dbReference type="InterPro" id="IPR004516">
    <property type="entry name" value="HisRS/HisZ"/>
</dbReference>
<evidence type="ECO:0000313" key="3">
    <source>
        <dbReference type="Proteomes" id="UP001259803"/>
    </source>
</evidence>
<accession>A0ABU2ZHT7</accession>
<dbReference type="Proteomes" id="UP001259803">
    <property type="component" value="Unassembled WGS sequence"/>
</dbReference>
<organism evidence="2 3">
    <name type="scientific">Croceicoccus esteveae</name>
    <dbReference type="NCBI Taxonomy" id="3075597"/>
    <lineage>
        <taxon>Bacteria</taxon>
        <taxon>Pseudomonadati</taxon>
        <taxon>Pseudomonadota</taxon>
        <taxon>Alphaproteobacteria</taxon>
        <taxon>Sphingomonadales</taxon>
        <taxon>Erythrobacteraceae</taxon>
        <taxon>Croceicoccus</taxon>
    </lineage>
</organism>
<sequence>MTSIISRDADPDLLPEGLSDRLPAEAAAAGQVTRAMVDTMVSHGYAPVQPPLVEFERSLASRMEGTDRRQLVRYTDPASLRMLAMRSDMTVQIGRMAATVLQDAPRPLRLCYAGQVLTLRGNGVEPERERLQVGAEIIGADTAAAATESVRVAVAAIKAAGAREVSVDFTLPDLVDTLAAGSLPLKGNDVAAVRRELDAKDAGGLKSLGAHAYLPLLYATGPFDTAIEDLARIDAGGALASRIAGLRRIAAALGDEARLTLDPSERHGFEYQSWFGFTLYAGGLRNALGRGGTYRIGSENGHDEAATGFSLYPDPLIRAAAGVMPANRLFLPEGHDSDAAARLRAIGWQTVAALGEADDPAALGCTHVLRGREPQPL</sequence>
<dbReference type="InterPro" id="IPR041715">
    <property type="entry name" value="HisRS-like_core"/>
</dbReference>
<dbReference type="SUPFAM" id="SSF55681">
    <property type="entry name" value="Class II aaRS and biotin synthetases"/>
    <property type="match status" value="1"/>
</dbReference>
<dbReference type="PIRSF" id="PIRSF001549">
    <property type="entry name" value="His-tRNA_synth"/>
    <property type="match status" value="1"/>
</dbReference>